<dbReference type="EMBL" id="JBHUFU010000011">
    <property type="protein sequence ID" value="MFD1831691.1"/>
    <property type="molecule type" value="Genomic_DNA"/>
</dbReference>
<organism evidence="1 2">
    <name type="scientific">Streptomyces desertarenae</name>
    <dbReference type="NCBI Taxonomy" id="2666184"/>
    <lineage>
        <taxon>Bacteria</taxon>
        <taxon>Bacillati</taxon>
        <taxon>Actinomycetota</taxon>
        <taxon>Actinomycetes</taxon>
        <taxon>Kitasatosporales</taxon>
        <taxon>Streptomycetaceae</taxon>
        <taxon>Streptomyces</taxon>
    </lineage>
</organism>
<dbReference type="Proteomes" id="UP001597365">
    <property type="component" value="Unassembled WGS sequence"/>
</dbReference>
<reference evidence="2" key="1">
    <citation type="journal article" date="2019" name="Int. J. Syst. Evol. Microbiol.">
        <title>The Global Catalogue of Microorganisms (GCM) 10K type strain sequencing project: providing services to taxonomists for standard genome sequencing and annotation.</title>
        <authorList>
            <consortium name="The Broad Institute Genomics Platform"/>
            <consortium name="The Broad Institute Genome Sequencing Center for Infectious Disease"/>
            <person name="Wu L."/>
            <person name="Ma J."/>
        </authorList>
    </citation>
    <scope>NUCLEOTIDE SEQUENCE [LARGE SCALE GENOMIC DNA]</scope>
    <source>
        <strain evidence="2">CGMCC 4.7455</strain>
    </source>
</reference>
<name>A0ABW4PQS4_9ACTN</name>
<comment type="caution">
    <text evidence="1">The sequence shown here is derived from an EMBL/GenBank/DDBJ whole genome shotgun (WGS) entry which is preliminary data.</text>
</comment>
<sequence>MRLRRRHRTTVADPAGVKTPDLIGRDFTAAEPNRRYAGGIACLPLGGGKFL</sequence>
<keyword evidence="2" id="KW-1185">Reference proteome</keyword>
<evidence type="ECO:0000313" key="2">
    <source>
        <dbReference type="Proteomes" id="UP001597365"/>
    </source>
</evidence>
<accession>A0ABW4PQS4</accession>
<proteinExistence type="predicted"/>
<protein>
    <submittedName>
        <fullName evidence="1">Uncharacterized protein</fullName>
    </submittedName>
</protein>
<gene>
    <name evidence="1" type="ORF">ACFSJS_18840</name>
</gene>
<dbReference type="RefSeq" id="WP_380902241.1">
    <property type="nucleotide sequence ID" value="NZ_JBHUFU010000011.1"/>
</dbReference>
<evidence type="ECO:0000313" key="1">
    <source>
        <dbReference type="EMBL" id="MFD1831691.1"/>
    </source>
</evidence>